<evidence type="ECO:0000313" key="11">
    <source>
        <dbReference type="EMBL" id="RKF54274.1"/>
    </source>
</evidence>
<protein>
    <submittedName>
        <fullName evidence="11">Putative wsc domain containing protein</fullName>
    </submittedName>
</protein>
<evidence type="ECO:0000256" key="1">
    <source>
        <dbReference type="ARBA" id="ARBA00004167"/>
    </source>
</evidence>
<feature type="compositionally biased region" description="Low complexity" evidence="7">
    <location>
        <begin position="122"/>
        <end position="142"/>
    </location>
</feature>
<dbReference type="InterPro" id="IPR002889">
    <property type="entry name" value="WSC_carb-bd"/>
</dbReference>
<dbReference type="GO" id="GO:0005886">
    <property type="term" value="C:plasma membrane"/>
    <property type="evidence" value="ECO:0007669"/>
    <property type="project" value="TreeGrafter"/>
</dbReference>
<name>A0A420HA08_9PEZI</name>
<evidence type="ECO:0000256" key="6">
    <source>
        <dbReference type="ARBA" id="ARBA00023180"/>
    </source>
</evidence>
<dbReference type="AlphaFoldDB" id="A0A420HA08"/>
<reference evidence="11 12" key="1">
    <citation type="journal article" date="2018" name="BMC Genomics">
        <title>Comparative genome analyses reveal sequence features reflecting distinct modes of host-adaptation between dicot and monocot powdery mildew.</title>
        <authorList>
            <person name="Wu Y."/>
            <person name="Ma X."/>
            <person name="Pan Z."/>
            <person name="Kale S.D."/>
            <person name="Song Y."/>
            <person name="King H."/>
            <person name="Zhang Q."/>
            <person name="Presley C."/>
            <person name="Deng X."/>
            <person name="Wei C.I."/>
            <person name="Xiao S."/>
        </authorList>
    </citation>
    <scope>NUCLEOTIDE SEQUENCE [LARGE SCALE GENOMIC DNA]</scope>
    <source>
        <strain evidence="11">UMSG2</strain>
    </source>
</reference>
<evidence type="ECO:0000256" key="7">
    <source>
        <dbReference type="SAM" id="MobiDB-lite"/>
    </source>
</evidence>
<evidence type="ECO:0000256" key="4">
    <source>
        <dbReference type="ARBA" id="ARBA00022989"/>
    </source>
</evidence>
<sequence>MHIDSSLAIVSSIVVLASHVSAASTSPKGCFSSTFGLSLAGSQTFNSIGSCSTLCLGKKAEAMAMQDSDCYCGSTLPPINAATDDSKCTIPCPGYPSDLCGGVNAYSVYLTGLSAAVPNAESPSSTSSSSSKPTMTTSLPPSVVTVGGETVVVTAKPVSTDNSLDSEKSTSSPNKAGIAAGVVVGLLAFAAIAGGLVLYLRNQKRRAIEEEHRQAAAVNSFIDGGKYPAPVTDTRLDPTVMASRRMSDGSIADNQDYSRRILKVTNA</sequence>
<comment type="caution">
    <text evidence="11">The sequence shown here is derived from an EMBL/GenBank/DDBJ whole genome shotgun (WGS) entry which is preliminary data.</text>
</comment>
<keyword evidence="12" id="KW-1185">Reference proteome</keyword>
<evidence type="ECO:0000256" key="3">
    <source>
        <dbReference type="ARBA" id="ARBA00022729"/>
    </source>
</evidence>
<gene>
    <name evidence="11" type="ORF">OnM2_099007</name>
</gene>
<dbReference type="PANTHER" id="PTHR24269:SF16">
    <property type="entry name" value="PROTEIN SLG1"/>
    <property type="match status" value="1"/>
</dbReference>
<dbReference type="OrthoDB" id="2019572at2759"/>
<dbReference type="Pfam" id="PF01822">
    <property type="entry name" value="WSC"/>
    <property type="match status" value="1"/>
</dbReference>
<evidence type="ECO:0000313" key="12">
    <source>
        <dbReference type="Proteomes" id="UP000286134"/>
    </source>
</evidence>
<keyword evidence="2 8" id="KW-0812">Transmembrane</keyword>
<feature type="signal peptide" evidence="9">
    <location>
        <begin position="1"/>
        <end position="22"/>
    </location>
</feature>
<evidence type="ECO:0000259" key="10">
    <source>
        <dbReference type="PROSITE" id="PS51212"/>
    </source>
</evidence>
<dbReference type="EMBL" id="MCFK01009911">
    <property type="protein sequence ID" value="RKF54274.1"/>
    <property type="molecule type" value="Genomic_DNA"/>
</dbReference>
<feature type="chain" id="PRO_5019440537" evidence="9">
    <location>
        <begin position="23"/>
        <end position="267"/>
    </location>
</feature>
<accession>A0A420HA08</accession>
<keyword evidence="5 8" id="KW-0472">Membrane</keyword>
<feature type="transmembrane region" description="Helical" evidence="8">
    <location>
        <begin position="176"/>
        <end position="200"/>
    </location>
</feature>
<keyword evidence="6" id="KW-0325">Glycoprotein</keyword>
<dbReference type="Proteomes" id="UP000286134">
    <property type="component" value="Unassembled WGS sequence"/>
</dbReference>
<dbReference type="InterPro" id="IPR051836">
    <property type="entry name" value="Kremen_rcpt"/>
</dbReference>
<dbReference type="STRING" id="212602.A0A420HA08"/>
<feature type="domain" description="WSC" evidence="10">
    <location>
        <begin position="24"/>
        <end position="112"/>
    </location>
</feature>
<dbReference type="PROSITE" id="PS51212">
    <property type="entry name" value="WSC"/>
    <property type="match status" value="1"/>
</dbReference>
<dbReference type="PANTHER" id="PTHR24269">
    <property type="entry name" value="KREMEN PROTEIN"/>
    <property type="match status" value="1"/>
</dbReference>
<keyword evidence="3 9" id="KW-0732">Signal</keyword>
<evidence type="ECO:0000256" key="9">
    <source>
        <dbReference type="SAM" id="SignalP"/>
    </source>
</evidence>
<evidence type="ECO:0000256" key="2">
    <source>
        <dbReference type="ARBA" id="ARBA00022692"/>
    </source>
</evidence>
<evidence type="ECO:0000256" key="5">
    <source>
        <dbReference type="ARBA" id="ARBA00023136"/>
    </source>
</evidence>
<proteinExistence type="predicted"/>
<organism evidence="11 12">
    <name type="scientific">Erysiphe neolycopersici</name>
    <dbReference type="NCBI Taxonomy" id="212602"/>
    <lineage>
        <taxon>Eukaryota</taxon>
        <taxon>Fungi</taxon>
        <taxon>Dikarya</taxon>
        <taxon>Ascomycota</taxon>
        <taxon>Pezizomycotina</taxon>
        <taxon>Leotiomycetes</taxon>
        <taxon>Erysiphales</taxon>
        <taxon>Erysiphaceae</taxon>
        <taxon>Erysiphe</taxon>
    </lineage>
</organism>
<keyword evidence="4 8" id="KW-1133">Transmembrane helix</keyword>
<dbReference type="SMART" id="SM00321">
    <property type="entry name" value="WSC"/>
    <property type="match status" value="1"/>
</dbReference>
<feature type="region of interest" description="Disordered" evidence="7">
    <location>
        <begin position="118"/>
        <end position="142"/>
    </location>
</feature>
<evidence type="ECO:0000256" key="8">
    <source>
        <dbReference type="SAM" id="Phobius"/>
    </source>
</evidence>
<comment type="subcellular location">
    <subcellularLocation>
        <location evidence="1">Membrane</location>
        <topology evidence="1">Single-pass membrane protein</topology>
    </subcellularLocation>
</comment>